<evidence type="ECO:0000256" key="5">
    <source>
        <dbReference type="ARBA" id="ARBA00023141"/>
    </source>
</evidence>
<evidence type="ECO:0000259" key="11">
    <source>
        <dbReference type="PROSITE" id="PS51671"/>
    </source>
</evidence>
<dbReference type="STRING" id="1123382.SAMN02745221_01343"/>
<evidence type="ECO:0000256" key="6">
    <source>
        <dbReference type="ARBA" id="ARBA00023222"/>
    </source>
</evidence>
<dbReference type="AlphaFoldDB" id="A0A1M5P084"/>
<dbReference type="CDD" id="cd04905">
    <property type="entry name" value="ACT_CM-PDT"/>
    <property type="match status" value="1"/>
</dbReference>
<comment type="catalytic activity">
    <reaction evidence="8">
        <text>prephenate + H(+) = 3-phenylpyruvate + CO2 + H2O</text>
        <dbReference type="Rhea" id="RHEA:21648"/>
        <dbReference type="ChEBI" id="CHEBI:15377"/>
        <dbReference type="ChEBI" id="CHEBI:15378"/>
        <dbReference type="ChEBI" id="CHEBI:16526"/>
        <dbReference type="ChEBI" id="CHEBI:18005"/>
        <dbReference type="ChEBI" id="CHEBI:29934"/>
        <dbReference type="EC" id="4.2.1.51"/>
    </reaction>
</comment>
<evidence type="ECO:0000259" key="10">
    <source>
        <dbReference type="PROSITE" id="PS51171"/>
    </source>
</evidence>
<dbReference type="SUPFAM" id="SSF53850">
    <property type="entry name" value="Periplasmic binding protein-like II"/>
    <property type="match status" value="1"/>
</dbReference>
<evidence type="ECO:0000256" key="4">
    <source>
        <dbReference type="ARBA" id="ARBA00022605"/>
    </source>
</evidence>
<evidence type="ECO:0000313" key="12">
    <source>
        <dbReference type="EMBL" id="SHG95182.1"/>
    </source>
</evidence>
<dbReference type="CDD" id="cd13532">
    <property type="entry name" value="PBP2_PDT_like"/>
    <property type="match status" value="1"/>
</dbReference>
<dbReference type="RefSeq" id="WP_073091892.1">
    <property type="nucleotide sequence ID" value="NZ_FQWY01000019.1"/>
</dbReference>
<dbReference type="GO" id="GO:0004664">
    <property type="term" value="F:prephenate dehydratase activity"/>
    <property type="evidence" value="ECO:0007669"/>
    <property type="project" value="UniProtKB-EC"/>
</dbReference>
<evidence type="ECO:0000256" key="3">
    <source>
        <dbReference type="ARBA" id="ARBA00021872"/>
    </source>
</evidence>
<dbReference type="EMBL" id="FQWY01000019">
    <property type="protein sequence ID" value="SHG95182.1"/>
    <property type="molecule type" value="Genomic_DNA"/>
</dbReference>
<dbReference type="Proteomes" id="UP000242329">
    <property type="component" value="Unassembled WGS sequence"/>
</dbReference>
<evidence type="ECO:0000256" key="7">
    <source>
        <dbReference type="ARBA" id="ARBA00023239"/>
    </source>
</evidence>
<dbReference type="EC" id="4.2.1.51" evidence="2"/>
<keyword evidence="5" id="KW-0057">Aromatic amino acid biosynthesis</keyword>
<feature type="domain" description="Prephenate dehydratase" evidence="10">
    <location>
        <begin position="2"/>
        <end position="178"/>
    </location>
</feature>
<dbReference type="OrthoDB" id="9802281at2"/>
<keyword evidence="6" id="KW-0584">Phenylalanine biosynthesis</keyword>
<dbReference type="PROSITE" id="PS51171">
    <property type="entry name" value="PREPHENATE_DEHYDR_3"/>
    <property type="match status" value="1"/>
</dbReference>
<keyword evidence="7" id="KW-0456">Lyase</keyword>
<gene>
    <name evidence="12" type="ORF">SAMN02745221_01343</name>
</gene>
<dbReference type="Gene3D" id="3.30.70.260">
    <property type="match status" value="1"/>
</dbReference>
<evidence type="ECO:0000256" key="8">
    <source>
        <dbReference type="ARBA" id="ARBA00047848"/>
    </source>
</evidence>
<dbReference type="UniPathway" id="UPA00121">
    <property type="reaction ID" value="UER00345"/>
</dbReference>
<reference evidence="13" key="1">
    <citation type="submission" date="2016-11" db="EMBL/GenBank/DDBJ databases">
        <authorList>
            <person name="Varghese N."/>
            <person name="Submissions S."/>
        </authorList>
    </citation>
    <scope>NUCLEOTIDE SEQUENCE [LARGE SCALE GENOMIC DNA]</scope>
    <source>
        <strain evidence="13">DSM 11003</strain>
    </source>
</reference>
<dbReference type="Pfam" id="PF00800">
    <property type="entry name" value="PDT"/>
    <property type="match status" value="1"/>
</dbReference>
<dbReference type="SUPFAM" id="SSF55021">
    <property type="entry name" value="ACT-like"/>
    <property type="match status" value="1"/>
</dbReference>
<name>A0A1M5P084_9FIRM</name>
<evidence type="ECO:0000313" key="13">
    <source>
        <dbReference type="Proteomes" id="UP000242329"/>
    </source>
</evidence>
<dbReference type="PIRSF" id="PIRSF001500">
    <property type="entry name" value="Chor_mut_pdt_Ppr"/>
    <property type="match status" value="1"/>
</dbReference>
<keyword evidence="13" id="KW-1185">Reference proteome</keyword>
<protein>
    <recommendedName>
        <fullName evidence="3">Prephenate dehydratase</fullName>
        <ecNumber evidence="2">4.2.1.51</ecNumber>
    </recommendedName>
</protein>
<evidence type="ECO:0000256" key="1">
    <source>
        <dbReference type="ARBA" id="ARBA00004741"/>
    </source>
</evidence>
<comment type="pathway">
    <text evidence="1">Amino-acid biosynthesis; L-phenylalanine biosynthesis; phenylpyruvate from prephenate: step 1/1.</text>
</comment>
<feature type="site" description="Essential for prephenate dehydratase activity" evidence="9">
    <location>
        <position position="171"/>
    </location>
</feature>
<dbReference type="InterPro" id="IPR002912">
    <property type="entry name" value="ACT_dom"/>
</dbReference>
<dbReference type="NCBIfam" id="NF008865">
    <property type="entry name" value="PRK11898.1"/>
    <property type="match status" value="1"/>
</dbReference>
<sequence>MRCAVLGPKGTFSEDAALLYWPQAGEIKVAPTIKMLFDQLIQREIDDILVPIDNSYAGSIDSTMQALNDYEVSIHGEIILDIEQCLLANNNYRIEELELLVSHPAALMQCSTFIEENLPDIRTEITGSTARAVQIVKGETRKAVAIGSSYAAELYGMHILCRGIENACNQTRFIHVRRRDKVQYEGDKGSLIFTLPDKPGALYQALEVFARRGINLCKIESRRSGKLRDSFAFYIEFDNLGQDAVLPEILTELGKQSREIKFLGMYSRDRRKKDVYLHGACTGKFV</sequence>
<proteinExistence type="predicted"/>
<feature type="domain" description="ACT" evidence="11">
    <location>
        <begin position="190"/>
        <end position="267"/>
    </location>
</feature>
<keyword evidence="4" id="KW-0028">Amino-acid biosynthesis</keyword>
<dbReference type="InterPro" id="IPR008242">
    <property type="entry name" value="Chor_mutase/pphenate_deHydtase"/>
</dbReference>
<accession>A0A1M5P084</accession>
<dbReference type="PROSITE" id="PS51671">
    <property type="entry name" value="ACT"/>
    <property type="match status" value="1"/>
</dbReference>
<dbReference type="PANTHER" id="PTHR21022:SF19">
    <property type="entry name" value="PREPHENATE DEHYDRATASE-RELATED"/>
    <property type="match status" value="1"/>
</dbReference>
<dbReference type="GO" id="GO:0005737">
    <property type="term" value="C:cytoplasm"/>
    <property type="evidence" value="ECO:0007669"/>
    <property type="project" value="TreeGrafter"/>
</dbReference>
<evidence type="ECO:0000256" key="2">
    <source>
        <dbReference type="ARBA" id="ARBA00013147"/>
    </source>
</evidence>
<dbReference type="PANTHER" id="PTHR21022">
    <property type="entry name" value="PREPHENATE DEHYDRATASE P PROTEIN"/>
    <property type="match status" value="1"/>
</dbReference>
<dbReference type="GO" id="GO:0009094">
    <property type="term" value="P:L-phenylalanine biosynthetic process"/>
    <property type="evidence" value="ECO:0007669"/>
    <property type="project" value="UniProtKB-UniPathway"/>
</dbReference>
<dbReference type="Gene3D" id="3.40.190.10">
    <property type="entry name" value="Periplasmic binding protein-like II"/>
    <property type="match status" value="2"/>
</dbReference>
<organism evidence="12 13">
    <name type="scientific">Thermosyntropha lipolytica DSM 11003</name>
    <dbReference type="NCBI Taxonomy" id="1123382"/>
    <lineage>
        <taxon>Bacteria</taxon>
        <taxon>Bacillati</taxon>
        <taxon>Bacillota</taxon>
        <taxon>Clostridia</taxon>
        <taxon>Eubacteriales</taxon>
        <taxon>Syntrophomonadaceae</taxon>
        <taxon>Thermosyntropha</taxon>
    </lineage>
</organism>
<dbReference type="InterPro" id="IPR045865">
    <property type="entry name" value="ACT-like_dom_sf"/>
</dbReference>
<dbReference type="InterPro" id="IPR001086">
    <property type="entry name" value="Preph_deHydtase"/>
</dbReference>
<evidence type="ECO:0000256" key="9">
    <source>
        <dbReference type="PIRSR" id="PIRSR001500-2"/>
    </source>
</evidence>
<dbReference type="Pfam" id="PF01842">
    <property type="entry name" value="ACT"/>
    <property type="match status" value="1"/>
</dbReference>